<proteinExistence type="predicted"/>
<gene>
    <name evidence="1" type="ORF">S03H2_67940</name>
</gene>
<organism evidence="1">
    <name type="scientific">marine sediment metagenome</name>
    <dbReference type="NCBI Taxonomy" id="412755"/>
    <lineage>
        <taxon>unclassified sequences</taxon>
        <taxon>metagenomes</taxon>
        <taxon>ecological metagenomes</taxon>
    </lineage>
</organism>
<dbReference type="AlphaFoldDB" id="X1JLK2"/>
<evidence type="ECO:0000313" key="1">
    <source>
        <dbReference type="EMBL" id="GAH79134.1"/>
    </source>
</evidence>
<comment type="caution">
    <text evidence="1">The sequence shown here is derived from an EMBL/GenBank/DDBJ whole genome shotgun (WGS) entry which is preliminary data.</text>
</comment>
<dbReference type="PROSITE" id="PS51257">
    <property type="entry name" value="PROKAR_LIPOPROTEIN"/>
    <property type="match status" value="1"/>
</dbReference>
<reference evidence="1" key="1">
    <citation type="journal article" date="2014" name="Front. Microbiol.">
        <title>High frequency of phylogenetically diverse reductive dehalogenase-homologous genes in deep subseafloor sedimentary metagenomes.</title>
        <authorList>
            <person name="Kawai M."/>
            <person name="Futagami T."/>
            <person name="Toyoda A."/>
            <person name="Takaki Y."/>
            <person name="Nishi S."/>
            <person name="Hori S."/>
            <person name="Arai W."/>
            <person name="Tsubouchi T."/>
            <person name="Morono Y."/>
            <person name="Uchiyama I."/>
            <person name="Ito T."/>
            <person name="Fujiyama A."/>
            <person name="Inagaki F."/>
            <person name="Takami H."/>
        </authorList>
    </citation>
    <scope>NUCLEOTIDE SEQUENCE</scope>
    <source>
        <strain evidence="1">Expedition CK06-06</strain>
    </source>
</reference>
<name>X1JLK2_9ZZZZ</name>
<dbReference type="EMBL" id="BARU01044579">
    <property type="protein sequence ID" value="GAH79134.1"/>
    <property type="molecule type" value="Genomic_DNA"/>
</dbReference>
<protein>
    <submittedName>
        <fullName evidence="1">Uncharacterized protein</fullName>
    </submittedName>
</protein>
<sequence>MKKLILLLVIVFFACELFSGYWVDPMVVNPDSVYFFMPDHDITWDSTGRVWVVL</sequence>
<accession>X1JLK2</accession>